<feature type="transmembrane region" description="Helical" evidence="1">
    <location>
        <begin position="84"/>
        <end position="103"/>
    </location>
</feature>
<protein>
    <submittedName>
        <fullName evidence="2">Uncharacterized protein</fullName>
    </submittedName>
</protein>
<dbReference type="KEGG" id="nvi:116416534"/>
<evidence type="ECO:0000256" key="1">
    <source>
        <dbReference type="SAM" id="Phobius"/>
    </source>
</evidence>
<dbReference type="AlphaFoldDB" id="A0A7M7Q7W5"/>
<dbReference type="InParanoid" id="A0A7M7Q7W5"/>
<evidence type="ECO:0000313" key="2">
    <source>
        <dbReference type="EnsemblMetazoa" id="XP_031781258"/>
    </source>
</evidence>
<organism evidence="2 3">
    <name type="scientific">Nasonia vitripennis</name>
    <name type="common">Parasitic wasp</name>
    <dbReference type="NCBI Taxonomy" id="7425"/>
    <lineage>
        <taxon>Eukaryota</taxon>
        <taxon>Metazoa</taxon>
        <taxon>Ecdysozoa</taxon>
        <taxon>Arthropoda</taxon>
        <taxon>Hexapoda</taxon>
        <taxon>Insecta</taxon>
        <taxon>Pterygota</taxon>
        <taxon>Neoptera</taxon>
        <taxon>Endopterygota</taxon>
        <taxon>Hymenoptera</taxon>
        <taxon>Apocrita</taxon>
        <taxon>Proctotrupomorpha</taxon>
        <taxon>Chalcidoidea</taxon>
        <taxon>Pteromalidae</taxon>
        <taxon>Pteromalinae</taxon>
        <taxon>Nasonia</taxon>
    </lineage>
</organism>
<dbReference type="GeneID" id="116416534"/>
<sequence length="128" mass="14947">MDELQTDNQKNLGAISVIFQHFNEKFQSLLLTSPASTDIESIKLSEAYPTIVMTEKAGENDNDAEDEEKYFLFMDRIRVTEIDSFINIVFILLASYLVFNRLWPPAVSCFLEFLQMHEGYRRQNQKQI</sequence>
<keyword evidence="1" id="KW-0812">Transmembrane</keyword>
<keyword evidence="3" id="KW-1185">Reference proteome</keyword>
<dbReference type="SMR" id="A0A7M7Q7W5"/>
<keyword evidence="1" id="KW-1133">Transmembrane helix</keyword>
<dbReference type="EnsemblMetazoa" id="XM_031925398">
    <property type="protein sequence ID" value="XP_031781258"/>
    <property type="gene ID" value="LOC116416534"/>
</dbReference>
<dbReference type="RefSeq" id="XP_031781258.1">
    <property type="nucleotide sequence ID" value="XM_031925398.2"/>
</dbReference>
<keyword evidence="1" id="KW-0472">Membrane</keyword>
<accession>A0A7M7Q7W5</accession>
<evidence type="ECO:0000313" key="3">
    <source>
        <dbReference type="Proteomes" id="UP000002358"/>
    </source>
</evidence>
<dbReference type="Proteomes" id="UP000002358">
    <property type="component" value="Unassembled WGS sequence"/>
</dbReference>
<name>A0A7M7Q7W5_NASVI</name>
<proteinExistence type="predicted"/>
<reference evidence="2" key="1">
    <citation type="submission" date="2021-01" db="UniProtKB">
        <authorList>
            <consortium name="EnsemblMetazoa"/>
        </authorList>
    </citation>
    <scope>IDENTIFICATION</scope>
</reference>